<dbReference type="Pfam" id="PF06441">
    <property type="entry name" value="EHN"/>
    <property type="match status" value="1"/>
</dbReference>
<feature type="active site" description="Nucleophile" evidence="4">
    <location>
        <position position="271"/>
    </location>
</feature>
<dbReference type="Proteomes" id="UP000225108">
    <property type="component" value="Unassembled WGS sequence"/>
</dbReference>
<dbReference type="PANTHER" id="PTHR21661:SF35">
    <property type="entry name" value="EPOXIDE HYDROLASE"/>
    <property type="match status" value="1"/>
</dbReference>
<feature type="active site" description="Proton acceptor" evidence="4">
    <location>
        <position position="462"/>
    </location>
</feature>
<accession>A0A2G3PGT8</accession>
<organism evidence="6 7">
    <name type="scientific">Williamsia marianensis</name>
    <dbReference type="NCBI Taxonomy" id="85044"/>
    <lineage>
        <taxon>Bacteria</taxon>
        <taxon>Bacillati</taxon>
        <taxon>Actinomycetota</taxon>
        <taxon>Actinomycetes</taxon>
        <taxon>Mycobacteriales</taxon>
        <taxon>Nocardiaceae</taxon>
        <taxon>Williamsia</taxon>
    </lineage>
</organism>
<keyword evidence="3 6" id="KW-0378">Hydrolase</keyword>
<evidence type="ECO:0000313" key="7">
    <source>
        <dbReference type="Proteomes" id="UP000225108"/>
    </source>
</evidence>
<dbReference type="PANTHER" id="PTHR21661">
    <property type="entry name" value="EPOXIDE HYDROLASE 1-RELATED"/>
    <property type="match status" value="1"/>
</dbReference>
<evidence type="ECO:0000259" key="5">
    <source>
        <dbReference type="Pfam" id="PF06441"/>
    </source>
</evidence>
<dbReference type="PRINTS" id="PR00412">
    <property type="entry name" value="EPOXHYDRLASE"/>
</dbReference>
<dbReference type="InterPro" id="IPR010497">
    <property type="entry name" value="Epoxide_hydro_N"/>
</dbReference>
<keyword evidence="2" id="KW-0058">Aromatic hydrocarbons catabolism</keyword>
<dbReference type="SUPFAM" id="SSF53474">
    <property type="entry name" value="alpha/beta-Hydrolases"/>
    <property type="match status" value="1"/>
</dbReference>
<evidence type="ECO:0000256" key="1">
    <source>
        <dbReference type="ARBA" id="ARBA00010088"/>
    </source>
</evidence>
<name>A0A2G3PGT8_WILMA</name>
<dbReference type="PIRSF" id="PIRSF001112">
    <property type="entry name" value="Epoxide_hydrolase"/>
    <property type="match status" value="1"/>
</dbReference>
<comment type="caution">
    <text evidence="6">The sequence shown here is derived from an EMBL/GenBank/DDBJ whole genome shotgun (WGS) entry which is preliminary data.</text>
</comment>
<reference evidence="6 7" key="1">
    <citation type="submission" date="2017-10" db="EMBL/GenBank/DDBJ databases">
        <title>The draft genome sequence of Williamsia sp. BULT 1.1 isolated from the semi-arid grassland soils from South Africa.</title>
        <authorList>
            <person name="Kabwe M.H."/>
            <person name="Govender N."/>
            <person name="Mutseka Lunga P."/>
            <person name="Vikram S."/>
            <person name="Makhalanyane T.P."/>
        </authorList>
    </citation>
    <scope>NUCLEOTIDE SEQUENCE [LARGE SCALE GENOMIC DNA]</scope>
    <source>
        <strain evidence="6 7">BULT 1.1</strain>
    </source>
</reference>
<dbReference type="EMBL" id="PEBD01000011">
    <property type="protein sequence ID" value="PHV64906.1"/>
    <property type="molecule type" value="Genomic_DNA"/>
</dbReference>
<dbReference type="GO" id="GO:0097176">
    <property type="term" value="P:epoxide metabolic process"/>
    <property type="evidence" value="ECO:0007669"/>
    <property type="project" value="TreeGrafter"/>
</dbReference>
<evidence type="ECO:0000256" key="2">
    <source>
        <dbReference type="ARBA" id="ARBA00022797"/>
    </source>
</evidence>
<proteinExistence type="inferred from homology"/>
<evidence type="ECO:0000256" key="4">
    <source>
        <dbReference type="PIRSR" id="PIRSR001112-1"/>
    </source>
</evidence>
<dbReference type="InterPro" id="IPR000639">
    <property type="entry name" value="Epox_hydrolase-like"/>
</dbReference>
<dbReference type="AlphaFoldDB" id="A0A2G3PGT8"/>
<dbReference type="GO" id="GO:0004301">
    <property type="term" value="F:epoxide hydrolase activity"/>
    <property type="evidence" value="ECO:0007669"/>
    <property type="project" value="TreeGrafter"/>
</dbReference>
<evidence type="ECO:0000256" key="3">
    <source>
        <dbReference type="ARBA" id="ARBA00022801"/>
    </source>
</evidence>
<dbReference type="Gene3D" id="3.40.50.1820">
    <property type="entry name" value="alpha/beta hydrolase"/>
    <property type="match status" value="1"/>
</dbReference>
<sequence length="484" mass="54524">MAANPLFTAARLIRQAAEVLGNHIRTQLRIECGSRLISPACRRPDPVFLVFTATICFAREHTNHGTVALNCVVLIRLSNVAHTSSDSRLETLAMKPQPFEIAIPAEVLDNLQRRLELTTFAPDPGNDDGRYGVTSKYMRELVRNWRDDYNWREHESELNTLPHARVVIDGIPIHYIHIEGSGPRRIPLVLTHGWPWTFWDFHRIIGPLTRPEEYGGDPTDSFDVIIPSLPGFTFSTPLDTTQVTHGRIADLWVTLVRDVLGYDKFAAYGGDWGALVTTALGHKYADQLYGIHLSSVSTPMGWNNDRPWDLLHKAVDAAKPEDRERVIAWERRRIGHITPQVVHPQTLAHAMHDSPAGLAAWLIERRLRWTDPALDFDEIYPVEFLLTSATLYWVTNSYATTARLYFEGPANPWQRSHDLTPLIQCPTGLSIFADDAPPGASFDHLGTLYNVSNVVHHDVGGHFGPMESPDALVDDIRGTFRVLR</sequence>
<feature type="active site" description="Proton donor" evidence="4">
    <location>
        <position position="405"/>
    </location>
</feature>
<comment type="similarity">
    <text evidence="1">Belongs to the peptidase S33 family.</text>
</comment>
<protein>
    <submittedName>
        <fullName evidence="6">Epoxide hydrolase</fullName>
    </submittedName>
</protein>
<dbReference type="InterPro" id="IPR029058">
    <property type="entry name" value="AB_hydrolase_fold"/>
</dbReference>
<feature type="domain" description="Epoxide hydrolase N-terminal" evidence="5">
    <location>
        <begin position="96"/>
        <end position="201"/>
    </location>
</feature>
<evidence type="ECO:0000313" key="6">
    <source>
        <dbReference type="EMBL" id="PHV64906.1"/>
    </source>
</evidence>
<gene>
    <name evidence="6" type="ORF">CSW57_21825</name>
</gene>
<dbReference type="InterPro" id="IPR016292">
    <property type="entry name" value="Epoxide_hydrolase"/>
</dbReference>